<keyword evidence="1" id="KW-0472">Membrane</keyword>
<accession>A0A1E1ISV0</accession>
<evidence type="ECO:0000256" key="1">
    <source>
        <dbReference type="SAM" id="Phobius"/>
    </source>
</evidence>
<proteinExistence type="predicted"/>
<sequence length="117" mass="13126">MLMEDCASIFEANPLLAENCAQLDARYANDLDSINYSVVHVVSLMVLLVKGPLCVLLYWLFQVRHPMRDALEFFTGVTPVYGTIAHLSQEAISGAPILGVDYDLIFSRYLPLLRFVC</sequence>
<evidence type="ECO:0000313" key="2">
    <source>
        <dbReference type="EMBL" id="CCM14168.1"/>
    </source>
</evidence>
<feature type="transmembrane region" description="Helical" evidence="1">
    <location>
        <begin position="38"/>
        <end position="61"/>
    </location>
</feature>
<dbReference type="EMBL" id="CALQ01000475">
    <property type="protein sequence ID" value="CCM14168.1"/>
    <property type="molecule type" value="Genomic_DNA"/>
</dbReference>
<keyword evidence="2" id="KW-0413">Isomerase</keyword>
<protein>
    <submittedName>
        <fullName evidence="2">3-Beta-hydroxysteroid-delta(8),delta(7)-isomerase, putative</fullName>
    </submittedName>
</protein>
<keyword evidence="1" id="KW-0812">Transmembrane</keyword>
<keyword evidence="1" id="KW-1133">Transmembrane helix</keyword>
<reference evidence="2" key="1">
    <citation type="submission" date="2012-08" db="EMBL/GenBank/DDBJ databases">
        <title>Comparative genomics of metastatic and non-metastatic Leishmania guyanensis provides insights into polygenic factors involved in Leishmania RNA virus infection.</title>
        <authorList>
            <person name="Smith D."/>
            <person name="Hertz-Fowler C."/>
            <person name="Martin R."/>
            <person name="Dickens N."/>
            <person name="Fasel N."/>
            <person name="Falquet L."/>
            <person name="Beverley S."/>
            <person name="Zangger H."/>
            <person name="Calderon-Copete S."/>
            <person name="Mottram J."/>
            <person name="Xenarios I."/>
        </authorList>
    </citation>
    <scope>NUCLEOTIDE SEQUENCE</scope>
    <source>
        <strain evidence="2">MHOM/BR/75/M4147/SSU:IR2SAT-LUC</strain>
    </source>
</reference>
<dbReference type="GO" id="GO:0016853">
    <property type="term" value="F:isomerase activity"/>
    <property type="evidence" value="ECO:0007669"/>
    <property type="project" value="UniProtKB-KW"/>
</dbReference>
<organism evidence="2">
    <name type="scientific">Leishmania guyanensis</name>
    <dbReference type="NCBI Taxonomy" id="5670"/>
    <lineage>
        <taxon>Eukaryota</taxon>
        <taxon>Discoba</taxon>
        <taxon>Euglenozoa</taxon>
        <taxon>Kinetoplastea</taxon>
        <taxon>Metakinetoplastina</taxon>
        <taxon>Trypanosomatida</taxon>
        <taxon>Trypanosomatidae</taxon>
        <taxon>Leishmaniinae</taxon>
        <taxon>Leishmania</taxon>
        <taxon>Leishmania guyanensis species complex</taxon>
    </lineage>
</organism>
<dbReference type="AlphaFoldDB" id="A0A1E1ISV0"/>
<gene>
    <name evidence="2" type="primary">LgM4147LRVhigh.16.00570.00340</name>
    <name evidence="2" type="ORF">BN36_1616760</name>
</gene>
<name>A0A1E1ISV0_LEIGU</name>